<evidence type="ECO:0000256" key="2">
    <source>
        <dbReference type="SAM" id="MobiDB-lite"/>
    </source>
</evidence>
<sequence>MSTKANATALRSGVAGVPSIFVNSRCCGLPVWEDSQIAQENWGAPLAMPPTGGGEGVGKDAKQGNGKSKPPTTGKYGPAVSAGEAHFEDAATRQGVEAFIVACQPPSTSNIQTEEVEEGSSSPEILWLRPTEVFRPFRPVVHCNATPFVNPYATAEGRVPLDAKVEEARCQSLLSPGALSTNSSTTHHKSGNGGQQNDTSNSVPEAFHQLYPEAVTTLDMFSHEEREYWSHCTTTESVRRYRALPALMQPYDGRLVAGCAETPAEACESRYSTGLRHKLRQAEQLAALTQTPSFLMSAFNSALLAVEQAQRHVPEGWYLWELVHPHVPGTCHPVYNPFGKYAVKLFVDGAYRKVLVDDSLPVDVLGRPLLTTTSRRELWPCLVAKAVVKALGPITGLKALTSAPELVVATLLGNWVPQYFSPRHDTVSATAMLLVYQRQLAQLERLAEPLVKDTDACATGRGKGEGTGEVKTRDAKGNARDRQATPNLTQLKRTQSTNVRPAAGKRQRGRRGSGVSGGADEEGVELKPLRATEYCEPVIDEPLPEEHFYVCGLYAPSAETVKSESARTSIGGYGTGPQLCTIHTIKPFRNTVALLLHTTPRAGLSEGILKEEWDADDVSALHDWSRRTARNASHGGSSEGLPRALDGVESADVVGSQGNTTSVTDMVVIDSHRAPSVTSCWLTLEEFMAQMKSVILWRKLAGRYPNTVSVNGESLLERHGSDGFPSGGKYVEPSPSAASRKKMPSTRRGDASLAAGAASSIAIRSPAAPPSSIWWKLTAQKAVEAVVVVSCPARVDDVGGVAVSPKAPSTGPPSPAHRSASAESPPLLPSIGGSQESAETHLERRVYFRHFQWDRGEPLNDIGSLTYAQGMLRSTALHFRPGVHLVRVDLHHVQALDRISFLSDAAMEMQLALSHDANRDGFACVTDAGVYPAVQSCDEERVWLKRVFSITAPTCVTVQLSTLDPAEDLALHRQINTFANRTSVTTLGGKGTSNHAKAAVNGRGAPQIGSPTPASSKVGNAPPVLGATVVDGKKRGDVPFPADAKDGTASVAAASEVSVPILRFTSLLLLNLDRPEDYSLGVAGRLVKLQLEPNEKGYMLMAYTIVPAMEARGLQQSDQAADGAGDTLLSPSTVTLRASLAEDGQQEPAPPLLEPSCGVTASMEPPLFPAGRWKLVLRSNVELQAFDTVSHDLQNITIDAELQRGVSPILFHRVCTVSEVTHVSIKAHLRAPVPMPYKIRIMRLPISVAPPATPSNPRAARLLTSNTTLQSIPESTTVDAMSANGAASSRGSTMVVYESPLSDSRLFAPNVLLSPAGEAYAGKGGKGPTAALSAGGGMTLYVIEAAVSDEDAARWNERCRQSQEDMFLEYRRAAEERAAISHQQEVAEYRSDPVAYMRRKEEASAQRRQLATEAAEKALSRSVTANSSTSSVRKRSTPARRHSSQSPTALDSSIKDSFPLQSSLLQPDCADEAAVEHDLDAANLNLAVRMTVRLSLSSSRAEVKPEAPAPDAYGELRRRMKETVSWLQEWGESGSPAGEAMVASTLSVLSATTITSGGRSAVQRAQRDAAAAAAATMEDALHAEAARQSRGEYLRNPQHLFFPLCNASDNVETAGCSGSTSVSFPHRSKHDANASSSGSGVAHSTAGSGPQSTRNPRKESGPTSLGITIGSQDDHLSALYMLDESAKHFRYAVPLQPPQYRIELLPLRSWEESPPVALQGKDGAAGAGVAAPVVSSRGKRVKAPSGSLAVTPVANRAHSNAPGISSACSAVAAAAAAASTLSCPLTNADREGMILPMNRPLIEASESWDSSVTLARLAKSENQSLLKNSFQAYFLAMAEKKGRENAETTGTTPPLVFHSLLGAKEEDPGSLLKPKKSSAAT</sequence>
<organism evidence="4 5">
    <name type="scientific">Porcisia hertigi</name>
    <dbReference type="NCBI Taxonomy" id="2761500"/>
    <lineage>
        <taxon>Eukaryota</taxon>
        <taxon>Discoba</taxon>
        <taxon>Euglenozoa</taxon>
        <taxon>Kinetoplastea</taxon>
        <taxon>Metakinetoplastina</taxon>
        <taxon>Trypanosomatida</taxon>
        <taxon>Trypanosomatidae</taxon>
        <taxon>Leishmaniinae</taxon>
        <taxon>Porcisia</taxon>
    </lineage>
</organism>
<name>A0A836I9J7_9TRYP</name>
<dbReference type="InterPro" id="IPR038765">
    <property type="entry name" value="Papain-like_cys_pep_sf"/>
</dbReference>
<feature type="region of interest" description="Disordered" evidence="2">
    <location>
        <begin position="1841"/>
        <end position="1881"/>
    </location>
</feature>
<dbReference type="PANTHER" id="PTHR46298:SF1">
    <property type="entry name" value="ANDROGLOBIN"/>
    <property type="match status" value="1"/>
</dbReference>
<gene>
    <name evidence="4" type="ORF">JKF63_02459</name>
</gene>
<evidence type="ECO:0000256" key="1">
    <source>
        <dbReference type="PROSITE-ProRule" id="PRU00239"/>
    </source>
</evidence>
<dbReference type="OrthoDB" id="9374162at2759"/>
<feature type="region of interest" description="Disordered" evidence="2">
    <location>
        <begin position="1003"/>
        <end position="1023"/>
    </location>
</feature>
<feature type="compositionally biased region" description="Basic and acidic residues" evidence="2">
    <location>
        <begin position="462"/>
        <end position="483"/>
    </location>
</feature>
<feature type="compositionally biased region" description="Polar residues" evidence="2">
    <location>
        <begin position="176"/>
        <end position="185"/>
    </location>
</feature>
<evidence type="ECO:0000259" key="3">
    <source>
        <dbReference type="PROSITE" id="PS50203"/>
    </source>
</evidence>
<dbReference type="KEGG" id="phet:94288561"/>
<feature type="region of interest" description="Disordered" evidence="2">
    <location>
        <begin position="456"/>
        <end position="523"/>
    </location>
</feature>
<protein>
    <recommendedName>
        <fullName evidence="3">Calpain catalytic domain-containing protein</fullName>
    </recommendedName>
</protein>
<reference evidence="4 5" key="1">
    <citation type="submission" date="2021-02" db="EMBL/GenBank/DDBJ databases">
        <title>Porcisia hertigi Genome sequencing and assembly.</title>
        <authorList>
            <person name="Almutairi H."/>
            <person name="Gatherer D."/>
        </authorList>
    </citation>
    <scope>NUCLEOTIDE SEQUENCE [LARGE SCALE GENOMIC DNA]</scope>
    <source>
        <strain evidence="4 5">C119</strain>
    </source>
</reference>
<dbReference type="GO" id="GO:0004198">
    <property type="term" value="F:calcium-dependent cysteine-type endopeptidase activity"/>
    <property type="evidence" value="ECO:0007669"/>
    <property type="project" value="InterPro"/>
</dbReference>
<feature type="region of interest" description="Disordered" evidence="2">
    <location>
        <begin position="176"/>
        <end position="202"/>
    </location>
</feature>
<dbReference type="Proteomes" id="UP000674318">
    <property type="component" value="Chromosome 32"/>
</dbReference>
<dbReference type="Pfam" id="PF00648">
    <property type="entry name" value="Peptidase_C2"/>
    <property type="match status" value="1"/>
</dbReference>
<comment type="caution">
    <text evidence="1">Lacks conserved residue(s) required for the propagation of feature annotation.</text>
</comment>
<feature type="region of interest" description="Disordered" evidence="2">
    <location>
        <begin position="718"/>
        <end position="751"/>
    </location>
</feature>
<dbReference type="PROSITE" id="PS50203">
    <property type="entry name" value="CALPAIN_CAT"/>
    <property type="match status" value="1"/>
</dbReference>
<keyword evidence="5" id="KW-1185">Reference proteome</keyword>
<feature type="compositionally biased region" description="Basic residues" evidence="2">
    <location>
        <begin position="1432"/>
        <end position="1443"/>
    </location>
</feature>
<feature type="region of interest" description="Disordered" evidence="2">
    <location>
        <begin position="43"/>
        <end position="80"/>
    </location>
</feature>
<feature type="compositionally biased region" description="Polar residues" evidence="2">
    <location>
        <begin position="1645"/>
        <end position="1654"/>
    </location>
</feature>
<dbReference type="EMBL" id="JAFJZO010000032">
    <property type="protein sequence ID" value="KAG5496158.1"/>
    <property type="molecule type" value="Genomic_DNA"/>
</dbReference>
<feature type="region of interest" description="Disordered" evidence="2">
    <location>
        <begin position="803"/>
        <end position="835"/>
    </location>
</feature>
<feature type="compositionally biased region" description="Low complexity" evidence="2">
    <location>
        <begin position="1420"/>
        <end position="1431"/>
    </location>
</feature>
<feature type="domain" description="Calpain catalytic" evidence="3">
    <location>
        <begin position="300"/>
        <end position="413"/>
    </location>
</feature>
<dbReference type="InterPro" id="IPR001300">
    <property type="entry name" value="Peptidase_C2_calpain_cat"/>
</dbReference>
<dbReference type="RefSeq" id="XP_067754641.1">
    <property type="nucleotide sequence ID" value="XM_067898484.1"/>
</dbReference>
<accession>A0A836I9J7</accession>
<dbReference type="GeneID" id="94288561"/>
<comment type="caution">
    <text evidence="4">The sequence shown here is derived from an EMBL/GenBank/DDBJ whole genome shotgun (WGS) entry which is preliminary data.</text>
</comment>
<evidence type="ECO:0000313" key="4">
    <source>
        <dbReference type="EMBL" id="KAG5496158.1"/>
    </source>
</evidence>
<dbReference type="InterPro" id="IPR053033">
    <property type="entry name" value="Androglobin-like"/>
</dbReference>
<evidence type="ECO:0000313" key="5">
    <source>
        <dbReference type="Proteomes" id="UP000674318"/>
    </source>
</evidence>
<proteinExistence type="predicted"/>
<dbReference type="PANTHER" id="PTHR46298">
    <property type="entry name" value="ANDROGLOBIN"/>
    <property type="match status" value="1"/>
</dbReference>
<feature type="compositionally biased region" description="Polar residues" evidence="2">
    <location>
        <begin position="484"/>
        <end position="499"/>
    </location>
</feature>
<feature type="region of interest" description="Disordered" evidence="2">
    <location>
        <begin position="1615"/>
        <end position="1668"/>
    </location>
</feature>
<feature type="compositionally biased region" description="Polar residues" evidence="2">
    <location>
        <begin position="1009"/>
        <end position="1018"/>
    </location>
</feature>
<dbReference type="SUPFAM" id="SSF54001">
    <property type="entry name" value="Cysteine proteinases"/>
    <property type="match status" value="1"/>
</dbReference>
<feature type="region of interest" description="Disordered" evidence="2">
    <location>
        <begin position="1400"/>
        <end position="1454"/>
    </location>
</feature>
<dbReference type="GO" id="GO:0006508">
    <property type="term" value="P:proteolysis"/>
    <property type="evidence" value="ECO:0007669"/>
    <property type="project" value="InterPro"/>
</dbReference>